<evidence type="ECO:0000256" key="6">
    <source>
        <dbReference type="ARBA" id="ARBA00023136"/>
    </source>
</evidence>
<dbReference type="Pfam" id="PF00528">
    <property type="entry name" value="BPD_transp_1"/>
    <property type="match status" value="1"/>
</dbReference>
<keyword evidence="4 7" id="KW-0812">Transmembrane</keyword>
<keyword evidence="10" id="KW-1185">Reference proteome</keyword>
<gene>
    <name evidence="9" type="ORF">VN24_03915</name>
</gene>
<keyword evidence="5 7" id="KW-1133">Transmembrane helix</keyword>
<dbReference type="SUPFAM" id="SSF161098">
    <property type="entry name" value="MetI-like"/>
    <property type="match status" value="1"/>
</dbReference>
<reference evidence="10" key="2">
    <citation type="submission" date="2015-03" db="EMBL/GenBank/DDBJ databases">
        <title>Genome sequence of Paenibacillus beijingensis strain DSM 24997T.</title>
        <authorList>
            <person name="Kwak Y."/>
            <person name="Shin J.-H."/>
        </authorList>
    </citation>
    <scope>NUCLEOTIDE SEQUENCE [LARGE SCALE GENOMIC DNA]</scope>
    <source>
        <strain evidence="10">DSM 24997</strain>
    </source>
</reference>
<dbReference type="CDD" id="cd06261">
    <property type="entry name" value="TM_PBP2"/>
    <property type="match status" value="1"/>
</dbReference>
<feature type="transmembrane region" description="Helical" evidence="7">
    <location>
        <begin position="139"/>
        <end position="160"/>
    </location>
</feature>
<evidence type="ECO:0000313" key="9">
    <source>
        <dbReference type="EMBL" id="AJY73913.1"/>
    </source>
</evidence>
<dbReference type="KEGG" id="pbj:VN24_03915"/>
<feature type="transmembrane region" description="Helical" evidence="7">
    <location>
        <begin position="181"/>
        <end position="207"/>
    </location>
</feature>
<accession>A0A0D5NG67</accession>
<dbReference type="PANTHER" id="PTHR43744">
    <property type="entry name" value="ABC TRANSPORTER PERMEASE PROTEIN MG189-RELATED-RELATED"/>
    <property type="match status" value="1"/>
</dbReference>
<dbReference type="InterPro" id="IPR000515">
    <property type="entry name" value="MetI-like"/>
</dbReference>
<keyword evidence="6 7" id="KW-0472">Membrane</keyword>
<dbReference type="RefSeq" id="WP_045669348.1">
    <property type="nucleotide sequence ID" value="NZ_CP011058.1"/>
</dbReference>
<comment type="similarity">
    <text evidence="7">Belongs to the binding-protein-dependent transport system permease family.</text>
</comment>
<dbReference type="Proteomes" id="UP000032633">
    <property type="component" value="Chromosome"/>
</dbReference>
<dbReference type="STRING" id="1126833.VN24_03915"/>
<evidence type="ECO:0000259" key="8">
    <source>
        <dbReference type="PROSITE" id="PS50928"/>
    </source>
</evidence>
<dbReference type="HOGENOM" id="CLU_016047_1_0_9"/>
<evidence type="ECO:0000256" key="7">
    <source>
        <dbReference type="RuleBase" id="RU363032"/>
    </source>
</evidence>
<evidence type="ECO:0000256" key="5">
    <source>
        <dbReference type="ARBA" id="ARBA00022989"/>
    </source>
</evidence>
<dbReference type="AlphaFoldDB" id="A0A0D5NG67"/>
<reference evidence="9 10" key="1">
    <citation type="journal article" date="2015" name="J. Biotechnol.">
        <title>Complete genome sequence of Paenibacillus beijingensis 7188(T) (=DSM 24997(T)), a novel rhizobacterium from jujube garden soil.</title>
        <authorList>
            <person name="Kwak Y."/>
            <person name="Shin J.H."/>
        </authorList>
    </citation>
    <scope>NUCLEOTIDE SEQUENCE [LARGE SCALE GENOMIC DNA]</scope>
    <source>
        <strain evidence="9 10">DSM 24997</strain>
    </source>
</reference>
<dbReference type="GO" id="GO:0055085">
    <property type="term" value="P:transmembrane transport"/>
    <property type="evidence" value="ECO:0007669"/>
    <property type="project" value="InterPro"/>
</dbReference>
<evidence type="ECO:0000313" key="10">
    <source>
        <dbReference type="Proteomes" id="UP000032633"/>
    </source>
</evidence>
<dbReference type="InterPro" id="IPR035906">
    <property type="entry name" value="MetI-like_sf"/>
</dbReference>
<dbReference type="Gene3D" id="1.10.3720.10">
    <property type="entry name" value="MetI-like"/>
    <property type="match status" value="1"/>
</dbReference>
<feature type="transmembrane region" description="Helical" evidence="7">
    <location>
        <begin position="12"/>
        <end position="35"/>
    </location>
</feature>
<dbReference type="GO" id="GO:0005886">
    <property type="term" value="C:plasma membrane"/>
    <property type="evidence" value="ECO:0007669"/>
    <property type="project" value="UniProtKB-SubCell"/>
</dbReference>
<keyword evidence="3" id="KW-1003">Cell membrane</keyword>
<evidence type="ECO:0000256" key="2">
    <source>
        <dbReference type="ARBA" id="ARBA00022448"/>
    </source>
</evidence>
<proteinExistence type="inferred from homology"/>
<evidence type="ECO:0000256" key="3">
    <source>
        <dbReference type="ARBA" id="ARBA00022475"/>
    </source>
</evidence>
<dbReference type="PROSITE" id="PS50928">
    <property type="entry name" value="ABC_TM1"/>
    <property type="match status" value="1"/>
</dbReference>
<evidence type="ECO:0000256" key="4">
    <source>
        <dbReference type="ARBA" id="ARBA00022692"/>
    </source>
</evidence>
<sequence length="295" mass="33394">MPKKHNRTDLVINLFFILACLACLIPFWLILMVSLTSQDALTKYGYSFWPREFDFVAYRYLLHDAEPILRAFGVSIFVTAVGTIVSLFVTSAMAFSLSRKDFPYRGFLSFYVLITMLFGGGLLPWYLVYTKFLHLQDSLLALIIPGLLGGFNVFIIRTFFTTSIPPSLIDSAQIDGASEYRTYFSIILPLSLPVLATVGLFTIVGYWNDWFTSLVFISNDKLYNLQYFLYNTLMNAQYLQSIADKAHIDASSMQVQPLEELRMAMAVIAVLPVALVFPFLQKYFVKGLTIGSVKG</sequence>
<feature type="transmembrane region" description="Helical" evidence="7">
    <location>
        <begin position="68"/>
        <end position="95"/>
    </location>
</feature>
<dbReference type="PANTHER" id="PTHR43744:SF9">
    <property type="entry name" value="POLYGALACTURONAN_RHAMNOGALACTURONAN TRANSPORT SYSTEM PERMEASE PROTEIN YTCP"/>
    <property type="match status" value="1"/>
</dbReference>
<comment type="subcellular location">
    <subcellularLocation>
        <location evidence="1 7">Cell membrane</location>
        <topology evidence="1 7">Multi-pass membrane protein</topology>
    </subcellularLocation>
</comment>
<feature type="transmembrane region" description="Helical" evidence="7">
    <location>
        <begin position="107"/>
        <end position="127"/>
    </location>
</feature>
<dbReference type="PROSITE" id="PS51257">
    <property type="entry name" value="PROKAR_LIPOPROTEIN"/>
    <property type="match status" value="1"/>
</dbReference>
<feature type="domain" description="ABC transmembrane type-1" evidence="8">
    <location>
        <begin position="72"/>
        <end position="280"/>
    </location>
</feature>
<name>A0A0D5NG67_9BACL</name>
<evidence type="ECO:0000256" key="1">
    <source>
        <dbReference type="ARBA" id="ARBA00004651"/>
    </source>
</evidence>
<dbReference type="EMBL" id="CP011058">
    <property type="protein sequence ID" value="AJY73913.1"/>
    <property type="molecule type" value="Genomic_DNA"/>
</dbReference>
<organism evidence="9 10">
    <name type="scientific">Paenibacillus beijingensis</name>
    <dbReference type="NCBI Taxonomy" id="1126833"/>
    <lineage>
        <taxon>Bacteria</taxon>
        <taxon>Bacillati</taxon>
        <taxon>Bacillota</taxon>
        <taxon>Bacilli</taxon>
        <taxon>Bacillales</taxon>
        <taxon>Paenibacillaceae</taxon>
        <taxon>Paenibacillus</taxon>
    </lineage>
</organism>
<protein>
    <submittedName>
        <fullName evidence="9">Sugar ABC transporter permease</fullName>
    </submittedName>
</protein>
<dbReference type="PATRIC" id="fig|1126833.4.peg.851"/>
<feature type="transmembrane region" description="Helical" evidence="7">
    <location>
        <begin position="261"/>
        <end position="280"/>
    </location>
</feature>
<keyword evidence="2 7" id="KW-0813">Transport</keyword>